<feature type="signal peptide" evidence="1">
    <location>
        <begin position="1"/>
        <end position="16"/>
    </location>
</feature>
<protein>
    <submittedName>
        <fullName evidence="2">Uncharacterized protein</fullName>
    </submittedName>
</protein>
<gene>
    <name evidence="2" type="ORF">FEM48_Zijuj11G0147800</name>
</gene>
<name>A0A978UJJ9_ZIZJJ</name>
<evidence type="ECO:0000313" key="3">
    <source>
        <dbReference type="Proteomes" id="UP000813462"/>
    </source>
</evidence>
<dbReference type="EMBL" id="JAEACU010000011">
    <property type="protein sequence ID" value="KAH7514980.1"/>
    <property type="molecule type" value="Genomic_DNA"/>
</dbReference>
<sequence>MLIALSTLELLSITSCHMLEYFEAPNSLKSIKYSEDCIMFNSLSESFRAITALEVLELHGCPELEAFPNGLAPEYASAPPVAKEAEEVGYQTKEKVGIVEEEQNWKMVDVCANLLERWHQTIRVEVLKHFSLEEAKGIADWIAKKSCRGLPCANWSWEVPPDLSILLYGDSL</sequence>
<comment type="caution">
    <text evidence="2">The sequence shown here is derived from an EMBL/GenBank/DDBJ whole genome shotgun (WGS) entry which is preliminary data.</text>
</comment>
<accession>A0A978UJJ9</accession>
<dbReference type="AlphaFoldDB" id="A0A978UJJ9"/>
<feature type="chain" id="PRO_5037492500" evidence="1">
    <location>
        <begin position="17"/>
        <end position="172"/>
    </location>
</feature>
<keyword evidence="1" id="KW-0732">Signal</keyword>
<evidence type="ECO:0000256" key="1">
    <source>
        <dbReference type="SAM" id="SignalP"/>
    </source>
</evidence>
<reference evidence="2" key="1">
    <citation type="journal article" date="2021" name="Front. Plant Sci.">
        <title>Chromosome-Scale Genome Assembly for Chinese Sour Jujube and Insights Into Its Genome Evolution and Domestication Signature.</title>
        <authorList>
            <person name="Shen L.-Y."/>
            <person name="Luo H."/>
            <person name="Wang X.-L."/>
            <person name="Wang X.-M."/>
            <person name="Qiu X.-J."/>
            <person name="Liu H."/>
            <person name="Zhou S.-S."/>
            <person name="Jia K.-H."/>
            <person name="Nie S."/>
            <person name="Bao Y.-T."/>
            <person name="Zhang R.-G."/>
            <person name="Yun Q.-Z."/>
            <person name="Chai Y.-H."/>
            <person name="Lu J.-Y."/>
            <person name="Li Y."/>
            <person name="Zhao S.-W."/>
            <person name="Mao J.-F."/>
            <person name="Jia S.-G."/>
            <person name="Mao Y.-M."/>
        </authorList>
    </citation>
    <scope>NUCLEOTIDE SEQUENCE</scope>
    <source>
        <strain evidence="2">AT0</strain>
        <tissue evidence="2">Leaf</tissue>
    </source>
</reference>
<evidence type="ECO:0000313" key="2">
    <source>
        <dbReference type="EMBL" id="KAH7514980.1"/>
    </source>
</evidence>
<dbReference type="Gene3D" id="3.80.10.10">
    <property type="entry name" value="Ribonuclease Inhibitor"/>
    <property type="match status" value="1"/>
</dbReference>
<dbReference type="Proteomes" id="UP000813462">
    <property type="component" value="Unassembled WGS sequence"/>
</dbReference>
<proteinExistence type="predicted"/>
<organism evidence="2 3">
    <name type="scientific">Ziziphus jujuba var. spinosa</name>
    <dbReference type="NCBI Taxonomy" id="714518"/>
    <lineage>
        <taxon>Eukaryota</taxon>
        <taxon>Viridiplantae</taxon>
        <taxon>Streptophyta</taxon>
        <taxon>Embryophyta</taxon>
        <taxon>Tracheophyta</taxon>
        <taxon>Spermatophyta</taxon>
        <taxon>Magnoliopsida</taxon>
        <taxon>eudicotyledons</taxon>
        <taxon>Gunneridae</taxon>
        <taxon>Pentapetalae</taxon>
        <taxon>rosids</taxon>
        <taxon>fabids</taxon>
        <taxon>Rosales</taxon>
        <taxon>Rhamnaceae</taxon>
        <taxon>Paliureae</taxon>
        <taxon>Ziziphus</taxon>
    </lineage>
</organism>
<dbReference type="InterPro" id="IPR032675">
    <property type="entry name" value="LRR_dom_sf"/>
</dbReference>